<keyword evidence="3" id="KW-1185">Reference proteome</keyword>
<comment type="caution">
    <text evidence="2">The sequence shown here is derived from an EMBL/GenBank/DDBJ whole genome shotgun (WGS) entry which is preliminary data.</text>
</comment>
<sequence>MGDDPGRLYRLDGVAHIAGVINDEVSGLRKRGLCICSNYAVYVLASLVVAYPALGGSRGCVLMRECPDRADEETVRRFARAYIMMLLGMQLFADKSGNRIHIRWLPYVAWLEEMAIISGSTSSSSGSSNKPSPTPAGVGQCTSVGICSPYRTSSPTLPLRSTANEGDATSCIGGSYTGAEDEATAGLELEPATAAIVLAFRFEPPELDTTSTNFANNSGVLTSENCLRQRNITCKSSSLPIICIL</sequence>
<dbReference type="EMBL" id="SDMP01000013">
    <property type="protein sequence ID" value="RYR23370.1"/>
    <property type="molecule type" value="Genomic_DNA"/>
</dbReference>
<evidence type="ECO:0000313" key="3">
    <source>
        <dbReference type="Proteomes" id="UP000289738"/>
    </source>
</evidence>
<evidence type="ECO:0008006" key="4">
    <source>
        <dbReference type="Google" id="ProtNLM"/>
    </source>
</evidence>
<reference evidence="2 3" key="1">
    <citation type="submission" date="2019-01" db="EMBL/GenBank/DDBJ databases">
        <title>Sequencing of cultivated peanut Arachis hypogaea provides insights into genome evolution and oil improvement.</title>
        <authorList>
            <person name="Chen X."/>
        </authorList>
    </citation>
    <scope>NUCLEOTIDE SEQUENCE [LARGE SCALE GENOMIC DNA]</scope>
    <source>
        <strain evidence="3">cv. Fuhuasheng</strain>
        <tissue evidence="2">Leaves</tissue>
    </source>
</reference>
<keyword evidence="1" id="KW-0812">Transmembrane</keyword>
<feature type="transmembrane region" description="Helical" evidence="1">
    <location>
        <begin position="32"/>
        <end position="54"/>
    </location>
</feature>
<gene>
    <name evidence="2" type="ORF">Ahy_B03g068606</name>
</gene>
<name>A0A445AAA3_ARAHY</name>
<keyword evidence="1" id="KW-1133">Transmembrane helix</keyword>
<dbReference type="Proteomes" id="UP000289738">
    <property type="component" value="Chromosome B03"/>
</dbReference>
<protein>
    <recommendedName>
        <fullName evidence="4">Aminotransferase-like plant mobile domain-containing protein</fullName>
    </recommendedName>
</protein>
<dbReference type="AlphaFoldDB" id="A0A445AAA3"/>
<keyword evidence="1" id="KW-0472">Membrane</keyword>
<proteinExistence type="predicted"/>
<accession>A0A445AAA3</accession>
<evidence type="ECO:0000256" key="1">
    <source>
        <dbReference type="SAM" id="Phobius"/>
    </source>
</evidence>
<organism evidence="2 3">
    <name type="scientific">Arachis hypogaea</name>
    <name type="common">Peanut</name>
    <dbReference type="NCBI Taxonomy" id="3818"/>
    <lineage>
        <taxon>Eukaryota</taxon>
        <taxon>Viridiplantae</taxon>
        <taxon>Streptophyta</taxon>
        <taxon>Embryophyta</taxon>
        <taxon>Tracheophyta</taxon>
        <taxon>Spermatophyta</taxon>
        <taxon>Magnoliopsida</taxon>
        <taxon>eudicotyledons</taxon>
        <taxon>Gunneridae</taxon>
        <taxon>Pentapetalae</taxon>
        <taxon>rosids</taxon>
        <taxon>fabids</taxon>
        <taxon>Fabales</taxon>
        <taxon>Fabaceae</taxon>
        <taxon>Papilionoideae</taxon>
        <taxon>50 kb inversion clade</taxon>
        <taxon>dalbergioids sensu lato</taxon>
        <taxon>Dalbergieae</taxon>
        <taxon>Pterocarpus clade</taxon>
        <taxon>Arachis</taxon>
    </lineage>
</organism>
<evidence type="ECO:0000313" key="2">
    <source>
        <dbReference type="EMBL" id="RYR23370.1"/>
    </source>
</evidence>